<comment type="caution">
    <text evidence="2">The sequence shown here is derived from an EMBL/GenBank/DDBJ whole genome shotgun (WGS) entry which is preliminary data.</text>
</comment>
<dbReference type="PANTHER" id="PTHR33221">
    <property type="entry name" value="WINGED HELIX-TURN-HELIX TRANSCRIPTIONAL REGULATOR, RRF2 FAMILY"/>
    <property type="match status" value="1"/>
</dbReference>
<dbReference type="SUPFAM" id="SSF46785">
    <property type="entry name" value="Winged helix' DNA-binding domain"/>
    <property type="match status" value="1"/>
</dbReference>
<organism evidence="2 3">
    <name type="scientific">Methylorubrum podarium</name>
    <dbReference type="NCBI Taxonomy" id="200476"/>
    <lineage>
        <taxon>Bacteria</taxon>
        <taxon>Pseudomonadati</taxon>
        <taxon>Pseudomonadota</taxon>
        <taxon>Alphaproteobacteria</taxon>
        <taxon>Hyphomicrobiales</taxon>
        <taxon>Methylobacteriaceae</taxon>
        <taxon>Methylorubrum</taxon>
    </lineage>
</organism>
<protein>
    <submittedName>
        <fullName evidence="2">Rrf2 family transcriptional regulator</fullName>
    </submittedName>
</protein>
<accession>A0ABV1QHM7</accession>
<dbReference type="PANTHER" id="PTHR33221:SF4">
    <property type="entry name" value="HTH-TYPE TRANSCRIPTIONAL REPRESSOR NSRR"/>
    <property type="match status" value="1"/>
</dbReference>
<evidence type="ECO:0000256" key="1">
    <source>
        <dbReference type="ARBA" id="ARBA00023125"/>
    </source>
</evidence>
<proteinExistence type="predicted"/>
<gene>
    <name evidence="2" type="ORF">ABS772_03085</name>
</gene>
<dbReference type="Proteomes" id="UP001480955">
    <property type="component" value="Unassembled WGS sequence"/>
</dbReference>
<reference evidence="2 3" key="1">
    <citation type="submission" date="2024-06" db="EMBL/GenBank/DDBJ databases">
        <authorList>
            <person name="Campbell A.G."/>
        </authorList>
    </citation>
    <scope>NUCLEOTIDE SEQUENCE [LARGE SCALE GENOMIC DNA]</scope>
    <source>
        <strain evidence="2 3">EM12</strain>
    </source>
</reference>
<evidence type="ECO:0000313" key="3">
    <source>
        <dbReference type="Proteomes" id="UP001480955"/>
    </source>
</evidence>
<dbReference type="NCBIfam" id="TIGR00738">
    <property type="entry name" value="rrf2_super"/>
    <property type="match status" value="1"/>
</dbReference>
<dbReference type="EMBL" id="JBELQE010000022">
    <property type="protein sequence ID" value="MER2248893.1"/>
    <property type="molecule type" value="Genomic_DNA"/>
</dbReference>
<dbReference type="Pfam" id="PF02082">
    <property type="entry name" value="Rrf2"/>
    <property type="match status" value="1"/>
</dbReference>
<dbReference type="InterPro" id="IPR036388">
    <property type="entry name" value="WH-like_DNA-bd_sf"/>
</dbReference>
<dbReference type="InterPro" id="IPR000944">
    <property type="entry name" value="Tscrpt_reg_Rrf2"/>
</dbReference>
<dbReference type="RefSeq" id="WP_350392084.1">
    <property type="nucleotide sequence ID" value="NZ_JBELQE010000022.1"/>
</dbReference>
<dbReference type="PROSITE" id="PS51197">
    <property type="entry name" value="HTH_RRF2_2"/>
    <property type="match status" value="1"/>
</dbReference>
<name>A0ABV1QHM7_9HYPH</name>
<keyword evidence="3" id="KW-1185">Reference proteome</keyword>
<sequence>MRLTRYTDYALRTLIYVGLREPQQSSIAEIARAYGISESHLTKVVHQLGRLGLIRTIRGRGGGLRLAKPPAEIVVGAVVRATEDDLALVECFSGASCAITAPCRLRRALGEALAAFLAVLDHYTLADLLGGAEGDEVARLLGLFPPAAVAAETPVPEPDGLT</sequence>
<dbReference type="InterPro" id="IPR036390">
    <property type="entry name" value="WH_DNA-bd_sf"/>
</dbReference>
<evidence type="ECO:0000313" key="2">
    <source>
        <dbReference type="EMBL" id="MER2248893.1"/>
    </source>
</evidence>
<keyword evidence="1" id="KW-0238">DNA-binding</keyword>
<dbReference type="Gene3D" id="1.10.10.10">
    <property type="entry name" value="Winged helix-like DNA-binding domain superfamily/Winged helix DNA-binding domain"/>
    <property type="match status" value="1"/>
</dbReference>